<evidence type="ECO:0008006" key="8">
    <source>
        <dbReference type="Google" id="ProtNLM"/>
    </source>
</evidence>
<dbReference type="PROSITE" id="PS50195">
    <property type="entry name" value="PX"/>
    <property type="match status" value="1"/>
</dbReference>
<keyword evidence="3" id="KW-0472">Membrane</keyword>
<feature type="domain" description="PX" evidence="4">
    <location>
        <begin position="468"/>
        <end position="584"/>
    </location>
</feature>
<feature type="domain" description="PXA" evidence="5">
    <location>
        <begin position="107"/>
        <end position="289"/>
    </location>
</feature>
<feature type="compositionally biased region" description="Basic and acidic residues" evidence="2">
    <location>
        <begin position="370"/>
        <end position="385"/>
    </location>
</feature>
<dbReference type="PANTHER" id="PTHR22775:SF47">
    <property type="entry name" value="MEIOTICALLY UP-REGULATED GENE 122 PROTEIN"/>
    <property type="match status" value="1"/>
</dbReference>
<feature type="region of interest" description="Disordered" evidence="2">
    <location>
        <begin position="308"/>
        <end position="341"/>
    </location>
</feature>
<feature type="compositionally biased region" description="Polar residues" evidence="2">
    <location>
        <begin position="414"/>
        <end position="426"/>
    </location>
</feature>
<evidence type="ECO:0000259" key="5">
    <source>
        <dbReference type="PROSITE" id="PS51207"/>
    </source>
</evidence>
<dbReference type="SMART" id="SM00313">
    <property type="entry name" value="PXA"/>
    <property type="match status" value="1"/>
</dbReference>
<feature type="transmembrane region" description="Helical" evidence="3">
    <location>
        <begin position="34"/>
        <end position="65"/>
    </location>
</feature>
<dbReference type="InterPro" id="IPR013937">
    <property type="entry name" value="Sorting_nexin_C"/>
</dbReference>
<keyword evidence="7" id="KW-1185">Reference proteome</keyword>
<evidence type="ECO:0000313" key="6">
    <source>
        <dbReference type="EMBL" id="QSZ31723.1"/>
    </source>
</evidence>
<dbReference type="PANTHER" id="PTHR22775">
    <property type="entry name" value="SORTING NEXIN"/>
    <property type="match status" value="1"/>
</dbReference>
<feature type="compositionally biased region" description="Basic and acidic residues" evidence="2">
    <location>
        <begin position="324"/>
        <end position="336"/>
    </location>
</feature>
<gene>
    <name evidence="6" type="ORF">DSL72_001290</name>
</gene>
<accession>A0A8A3P1L8</accession>
<feature type="compositionally biased region" description="Low complexity" evidence="2">
    <location>
        <begin position="788"/>
        <end position="801"/>
    </location>
</feature>
<reference evidence="6" key="1">
    <citation type="submission" date="2020-10" db="EMBL/GenBank/DDBJ databases">
        <title>Genome Sequence of Monilinia vaccinii-corymbosi Sheds Light on Mummy Berry Disease Infection of Blueberry and Mating Type.</title>
        <authorList>
            <person name="Yow A.G."/>
            <person name="Zhang Y."/>
            <person name="Bansal K."/>
            <person name="Eacker S.M."/>
            <person name="Sullivan S."/>
            <person name="Liachko I."/>
            <person name="Cubeta M.A."/>
            <person name="Rollins J.A."/>
            <person name="Ashrafi H."/>
        </authorList>
    </citation>
    <scope>NUCLEOTIDE SEQUENCE</scope>
    <source>
        <strain evidence="6">RL-1</strain>
    </source>
</reference>
<feature type="region of interest" description="Disordered" evidence="2">
    <location>
        <begin position="370"/>
        <end position="426"/>
    </location>
</feature>
<dbReference type="AlphaFoldDB" id="A0A8A3P1L8"/>
<dbReference type="Gene3D" id="3.30.1520.10">
    <property type="entry name" value="Phox-like domain"/>
    <property type="match status" value="1"/>
</dbReference>
<feature type="region of interest" description="Disordered" evidence="2">
    <location>
        <begin position="680"/>
        <end position="805"/>
    </location>
</feature>
<dbReference type="CDD" id="cd06093">
    <property type="entry name" value="PX_domain"/>
    <property type="match status" value="1"/>
</dbReference>
<dbReference type="InterPro" id="IPR036871">
    <property type="entry name" value="PX_dom_sf"/>
</dbReference>
<protein>
    <recommendedName>
        <fullName evidence="8">PXA domain-containing protein</fullName>
    </recommendedName>
</protein>
<evidence type="ECO:0000256" key="2">
    <source>
        <dbReference type="SAM" id="MobiDB-lite"/>
    </source>
</evidence>
<proteinExistence type="inferred from homology"/>
<dbReference type="Pfam" id="PF08628">
    <property type="entry name" value="Nexin_C"/>
    <property type="match status" value="1"/>
</dbReference>
<dbReference type="FunFam" id="3.30.1520.10:FF:000065">
    <property type="entry name" value="PX domain protein (AFU_orthologue AFUA_2G07450)"/>
    <property type="match status" value="1"/>
</dbReference>
<dbReference type="Proteomes" id="UP000672032">
    <property type="component" value="Chromosome 2"/>
</dbReference>
<dbReference type="InterPro" id="IPR001683">
    <property type="entry name" value="PX_dom"/>
</dbReference>
<dbReference type="Pfam" id="PF02194">
    <property type="entry name" value="PXA"/>
    <property type="match status" value="1"/>
</dbReference>
<feature type="compositionally biased region" description="Polar residues" evidence="2">
    <location>
        <begin position="774"/>
        <end position="787"/>
    </location>
</feature>
<evidence type="ECO:0000313" key="7">
    <source>
        <dbReference type="Proteomes" id="UP000672032"/>
    </source>
</evidence>
<name>A0A8A3P1L8_9HELO</name>
<feature type="compositionally biased region" description="Polar residues" evidence="2">
    <location>
        <begin position="386"/>
        <end position="397"/>
    </location>
</feature>
<evidence type="ECO:0000259" key="4">
    <source>
        <dbReference type="PROSITE" id="PS50195"/>
    </source>
</evidence>
<feature type="region of interest" description="Disordered" evidence="2">
    <location>
        <begin position="630"/>
        <end position="662"/>
    </location>
</feature>
<dbReference type="PROSITE" id="PS51207">
    <property type="entry name" value="PXA"/>
    <property type="match status" value="1"/>
</dbReference>
<sequence>MDSTDESKVEEGANEDDIMTRTFRFLSTASNEQLALIALTMAFSTYIIFHGLVLLLLGALIGIVIGSTWTGKSTLAAPDCLVEDGEISEDELSEDLLSLGTTFERFPPKTAAALDDMVDAIIRDYVKYWYNPIIPSDETFVVASRSTLTRFILSMSQHLSRKRAADAFLDFVTNSSSITIVFLNELASATSATPGTNKSVGEMITTYLTANPNSNLANIMNEKQQMRKFKMAADDILQNFLEKSVYESGPARIFLREILAGVVLEMTLKSCSKPEFINGWIVYLLEDGEPGLGQAIDQAMDRRNIHDPFSDIDGNIGNVSLTRPPREQGHQRRISDEEATNEAMAEANRLSMLIAEEDAKRLVEIGNIKDEEDKFPGDEHTKENIQPESTPVSSTNDTPPHTPTTDLRPAMSGSPDSKQPISPVTPKSTSLFTSFDQIVPPTPATLISDQTLPERRKTISLTLHNANIIIYDDSVASDKGRIKSKPTIDYMVQIEPESSMHPGWMIVRRYTDFETLHEVLARIAKVSGATAFIKQHKDLPNWKTHTKPSLRGELERYLKAALIHQPLAESEGMKRFLEKDQGTMPAPMAKSGFGWPASSLENMGKGVFDTLRSAPKGAAAGVTGVLSNIGSLGQKRSRQSSLQSHNRHSTPALSKVDSTNSSNVSFLELKRGRLSEDGLKAASVVTHPGKTISPGRRLSRASIPGAVEESGIRTRRSSVSSQMSAAYSSSHSREPSQPPSAKGTPHPSPTMNDSLELRLPPPPTEMPDDYISPINRSSFQVPADNNGTPRTSTSTTRSSLSAQQPSEYRQLFEVAAPEASVAISEAPAAEAGPEAPKAPIVPEVPAIQPITNNPKKEAAALSVEETKVAVELLFAVITELYTLSGAWNIRRTLLTAAKTFLLRPGNHSLSSIQELMQDSVIATYTSDEGIASSLLKLRENVLPTEAELKTWPAEMSADDKEKLRIKARKLLLERGMPIALTGVMGQAATGEALGKVFDALQCGDVARGLVFGLLLQGVKVITH</sequence>
<dbReference type="GO" id="GO:0035091">
    <property type="term" value="F:phosphatidylinositol binding"/>
    <property type="evidence" value="ECO:0007669"/>
    <property type="project" value="InterPro"/>
</dbReference>
<comment type="similarity">
    <text evidence="1">Belongs to the sorting nexin family.</text>
</comment>
<evidence type="ECO:0000256" key="1">
    <source>
        <dbReference type="ARBA" id="ARBA00010883"/>
    </source>
</evidence>
<dbReference type="OrthoDB" id="41200at2759"/>
<keyword evidence="3" id="KW-0812">Transmembrane</keyword>
<dbReference type="SUPFAM" id="SSF64268">
    <property type="entry name" value="PX domain"/>
    <property type="match status" value="1"/>
</dbReference>
<organism evidence="6 7">
    <name type="scientific">Monilinia vaccinii-corymbosi</name>
    <dbReference type="NCBI Taxonomy" id="61207"/>
    <lineage>
        <taxon>Eukaryota</taxon>
        <taxon>Fungi</taxon>
        <taxon>Dikarya</taxon>
        <taxon>Ascomycota</taxon>
        <taxon>Pezizomycotina</taxon>
        <taxon>Leotiomycetes</taxon>
        <taxon>Helotiales</taxon>
        <taxon>Sclerotiniaceae</taxon>
        <taxon>Monilinia</taxon>
    </lineage>
</organism>
<dbReference type="EMBL" id="CP063406">
    <property type="protein sequence ID" value="QSZ31723.1"/>
    <property type="molecule type" value="Genomic_DNA"/>
</dbReference>
<evidence type="ECO:0000256" key="3">
    <source>
        <dbReference type="SAM" id="Phobius"/>
    </source>
</evidence>
<dbReference type="Pfam" id="PF00787">
    <property type="entry name" value="PX"/>
    <property type="match status" value="1"/>
</dbReference>
<dbReference type="InterPro" id="IPR003114">
    <property type="entry name" value="Phox_assoc"/>
</dbReference>
<keyword evidence="3" id="KW-1133">Transmembrane helix</keyword>
<feature type="compositionally biased region" description="Polar residues" evidence="2">
    <location>
        <begin position="639"/>
        <end position="662"/>
    </location>
</feature>
<feature type="compositionally biased region" description="Low complexity" evidence="2">
    <location>
        <begin position="717"/>
        <end position="730"/>
    </location>
</feature>